<gene>
    <name evidence="1" type="ORF">IE53DRAFT_25050</name>
</gene>
<evidence type="ECO:0000313" key="2">
    <source>
        <dbReference type="Proteomes" id="UP000245626"/>
    </source>
</evidence>
<name>A0ACD0P1P1_9BASI</name>
<sequence length="251" mass="26898">MEQASEAKPFCIHCVSGDIIPGTPRGTEQTIGPYKVYVTHPSSGAPADPAKVIVSFTDVFGLELVNNKIIPDLIADQTGFTVYVPDMFHGDSIAQDAVKGMPSTAKEAKAQSFLTKVTKFLSTLKEESGAARIGAVGYCYGGKSCLVFNARGLVDVSVACHPSFINLSDIKSLKGPVLFNCAEQDDVFPTSLRESGAKALGDRHDAPPHEFKVYENTVHGFAARPNLAEPLVKKAFEEALEATASWLKAHL</sequence>
<protein>
    <submittedName>
        <fullName evidence="1">Alpha/beta-hydrolase</fullName>
    </submittedName>
</protein>
<keyword evidence="2" id="KW-1185">Reference proteome</keyword>
<organism evidence="1 2">
    <name type="scientific">Violaceomyces palustris</name>
    <dbReference type="NCBI Taxonomy" id="1673888"/>
    <lineage>
        <taxon>Eukaryota</taxon>
        <taxon>Fungi</taxon>
        <taxon>Dikarya</taxon>
        <taxon>Basidiomycota</taxon>
        <taxon>Ustilaginomycotina</taxon>
        <taxon>Ustilaginomycetes</taxon>
        <taxon>Violaceomycetales</taxon>
        <taxon>Violaceomycetaceae</taxon>
        <taxon>Violaceomyces</taxon>
    </lineage>
</organism>
<dbReference type="Proteomes" id="UP000245626">
    <property type="component" value="Unassembled WGS sequence"/>
</dbReference>
<proteinExistence type="predicted"/>
<accession>A0ACD0P1P1</accession>
<reference evidence="1 2" key="1">
    <citation type="journal article" date="2018" name="Mol. Biol. Evol.">
        <title>Broad Genomic Sampling Reveals a Smut Pathogenic Ancestry of the Fungal Clade Ustilaginomycotina.</title>
        <authorList>
            <person name="Kijpornyongpan T."/>
            <person name="Mondo S.J."/>
            <person name="Barry K."/>
            <person name="Sandor L."/>
            <person name="Lee J."/>
            <person name="Lipzen A."/>
            <person name="Pangilinan J."/>
            <person name="LaButti K."/>
            <person name="Hainaut M."/>
            <person name="Henrissat B."/>
            <person name="Grigoriev I.V."/>
            <person name="Spatafora J.W."/>
            <person name="Aime M.C."/>
        </authorList>
    </citation>
    <scope>NUCLEOTIDE SEQUENCE [LARGE SCALE GENOMIC DNA]</scope>
    <source>
        <strain evidence="1 2">SA 807</strain>
    </source>
</reference>
<dbReference type="EMBL" id="KZ819802">
    <property type="protein sequence ID" value="PWN52015.1"/>
    <property type="molecule type" value="Genomic_DNA"/>
</dbReference>
<evidence type="ECO:0000313" key="1">
    <source>
        <dbReference type="EMBL" id="PWN52015.1"/>
    </source>
</evidence>